<dbReference type="RefSeq" id="WP_097137287.1">
    <property type="nucleotide sequence ID" value="NZ_OBQD01000003.1"/>
</dbReference>
<keyword evidence="2" id="KW-1185">Reference proteome</keyword>
<evidence type="ECO:0000313" key="2">
    <source>
        <dbReference type="Proteomes" id="UP000219167"/>
    </source>
</evidence>
<dbReference type="GO" id="GO:0047355">
    <property type="term" value="F:CDP-glycerol glycerophosphotransferase activity"/>
    <property type="evidence" value="ECO:0007669"/>
    <property type="project" value="InterPro"/>
</dbReference>
<dbReference type="AlphaFoldDB" id="A0A285U6F2"/>
<proteinExistence type="predicted"/>
<accession>A0A285U6F2</accession>
<organism evidence="1 2">
    <name type="scientific">Rhizobium subbaraonis</name>
    <dbReference type="NCBI Taxonomy" id="908946"/>
    <lineage>
        <taxon>Bacteria</taxon>
        <taxon>Pseudomonadati</taxon>
        <taxon>Pseudomonadota</taxon>
        <taxon>Alphaproteobacteria</taxon>
        <taxon>Hyphomicrobiales</taxon>
        <taxon>Rhizobiaceae</taxon>
        <taxon>Rhizobium/Agrobacterium group</taxon>
        <taxon>Rhizobium</taxon>
    </lineage>
</organism>
<evidence type="ECO:0000313" key="1">
    <source>
        <dbReference type="EMBL" id="SOC36968.1"/>
    </source>
</evidence>
<dbReference type="Pfam" id="PF04464">
    <property type="entry name" value="Glyphos_transf"/>
    <property type="match status" value="1"/>
</dbReference>
<name>A0A285U6F2_9HYPH</name>
<dbReference type="SUPFAM" id="SSF53756">
    <property type="entry name" value="UDP-Glycosyltransferase/glycogen phosphorylase"/>
    <property type="match status" value="1"/>
</dbReference>
<gene>
    <name evidence="1" type="ORF">SAMN05892877_103309</name>
</gene>
<dbReference type="InterPro" id="IPR007554">
    <property type="entry name" value="Glycerophosphate_synth"/>
</dbReference>
<dbReference type="Proteomes" id="UP000219167">
    <property type="component" value="Unassembled WGS sequence"/>
</dbReference>
<dbReference type="GO" id="GO:0016020">
    <property type="term" value="C:membrane"/>
    <property type="evidence" value="ECO:0007669"/>
    <property type="project" value="InterPro"/>
</dbReference>
<reference evidence="1 2" key="1">
    <citation type="submission" date="2017-08" db="EMBL/GenBank/DDBJ databases">
        <authorList>
            <person name="de Groot N.N."/>
        </authorList>
    </citation>
    <scope>NUCLEOTIDE SEQUENCE [LARGE SCALE GENOMIC DNA]</scope>
    <source>
        <strain evidence="1 2">JC85</strain>
    </source>
</reference>
<keyword evidence="1" id="KW-0808">Transferase</keyword>
<protein>
    <submittedName>
        <fullName evidence="1">CDP-glycerol:poly(Glycerophosphate) glycerophosphotransferase</fullName>
    </submittedName>
</protein>
<dbReference type="Gene3D" id="3.40.50.12580">
    <property type="match status" value="1"/>
</dbReference>
<sequence>MDTSVSSTIADRVTSLSAKFDAIEEKLGALAESQSLHGEIQLEVVKLLQHIQMQQQVSLEQLGAIAESVPGEEVVSKKDLAALEAVITHEGQKRALETHVLKQSANLALRDATAGKMPVRCAFLVHSIPMWDALSDVYGAMVADERFDPIVISLNSTPLGRGAYEGEDKVSAAFDAMGIPHLRFNMDDSYAALDILKALRPAVIFRQQQWDTPLPPAFHTAELTFARICVVPYGTNILSRFGGNSGPEISPLAFDQAYHRAAWRIFCETEMTQSYYRSFAHSDPSKFRLSGYPKLSSLVKCKGKGKWPLPEPKGRTFRVVWAPHYSLGKNGVGFGVFNLIFSDMIEWAREQKDIQFVLKPHPALFSSVLGAEQAAAFKKIWNAMPNCAIEEQLYGQLFDASDIMVTDGVSFLTEYHVFNKPLIFFDSGHHVPFNPLGKVAEACAHRVQTFAELKKAVIAYKNGKSWDKEKEVSKLLDILRPNTDDPATTILNTIAADILNEGAKHNA</sequence>
<dbReference type="EMBL" id="OBQD01000003">
    <property type="protein sequence ID" value="SOC36968.1"/>
    <property type="molecule type" value="Genomic_DNA"/>
</dbReference>
<dbReference type="InterPro" id="IPR043148">
    <property type="entry name" value="TagF_C"/>
</dbReference>
<dbReference type="OrthoDB" id="2334812at2"/>